<dbReference type="OrthoDB" id="678197at2"/>
<dbReference type="EMBL" id="FOBB01000001">
    <property type="protein sequence ID" value="SEK90076.1"/>
    <property type="molecule type" value="Genomic_DNA"/>
</dbReference>
<dbReference type="NCBIfam" id="NF033738">
    <property type="entry name" value="microvirid_RiPP"/>
    <property type="match status" value="1"/>
</dbReference>
<organism evidence="2 3">
    <name type="scientific">Chitinophaga rupis</name>
    <dbReference type="NCBI Taxonomy" id="573321"/>
    <lineage>
        <taxon>Bacteria</taxon>
        <taxon>Pseudomonadati</taxon>
        <taxon>Bacteroidota</taxon>
        <taxon>Chitinophagia</taxon>
        <taxon>Chitinophagales</taxon>
        <taxon>Chitinophagaceae</taxon>
        <taxon>Chitinophaga</taxon>
    </lineage>
</organism>
<accession>A0A1H7KUC3</accession>
<gene>
    <name evidence="2" type="ORF">SAMN04488505_1011100</name>
</gene>
<reference evidence="2 3" key="1">
    <citation type="submission" date="2016-10" db="EMBL/GenBank/DDBJ databases">
        <authorList>
            <person name="de Groot N.N."/>
        </authorList>
    </citation>
    <scope>NUCLEOTIDE SEQUENCE [LARGE SCALE GENOMIC DNA]</scope>
    <source>
        <strain evidence="2 3">DSM 21039</strain>
    </source>
</reference>
<proteinExistence type="predicted"/>
<dbReference type="RefSeq" id="WP_089907222.1">
    <property type="nucleotide sequence ID" value="NZ_FOBB01000001.1"/>
</dbReference>
<feature type="region of interest" description="Disordered" evidence="1">
    <location>
        <begin position="1"/>
        <end position="53"/>
    </location>
</feature>
<feature type="compositionally biased region" description="Polar residues" evidence="1">
    <location>
        <begin position="20"/>
        <end position="34"/>
    </location>
</feature>
<dbReference type="InterPro" id="IPR022217">
    <property type="entry name" value="Prot_inh_I10_marinostatin"/>
</dbReference>
<dbReference type="STRING" id="573321.SAMN04488505_1011100"/>
<protein>
    <submittedName>
        <fullName evidence="2">Serine endopeptidase inhibitors</fullName>
    </submittedName>
</protein>
<evidence type="ECO:0000313" key="3">
    <source>
        <dbReference type="Proteomes" id="UP000198984"/>
    </source>
</evidence>
<evidence type="ECO:0000256" key="1">
    <source>
        <dbReference type="SAM" id="MobiDB-lite"/>
    </source>
</evidence>
<name>A0A1H7KUC3_9BACT</name>
<keyword evidence="3" id="KW-1185">Reference proteome</keyword>
<dbReference type="Pfam" id="PF12559">
    <property type="entry name" value="Inhibitor_I10"/>
    <property type="match status" value="1"/>
</dbReference>
<sequence length="53" mass="6139">MQPNNQTQKPFFAQFLEDQAPQQEESRSTGSAENLMTLKFPSDREEDGGDWLY</sequence>
<feature type="compositionally biased region" description="Acidic residues" evidence="1">
    <location>
        <begin position="44"/>
        <end position="53"/>
    </location>
</feature>
<dbReference type="AlphaFoldDB" id="A0A1H7KUC3"/>
<dbReference type="Proteomes" id="UP000198984">
    <property type="component" value="Unassembled WGS sequence"/>
</dbReference>
<evidence type="ECO:0000313" key="2">
    <source>
        <dbReference type="EMBL" id="SEK90076.1"/>
    </source>
</evidence>